<dbReference type="Proteomes" id="UP000193144">
    <property type="component" value="Unassembled WGS sequence"/>
</dbReference>
<accession>A0A1Y1ZQG3</accession>
<proteinExistence type="predicted"/>
<organism evidence="1 2">
    <name type="scientific">Clohesyomyces aquaticus</name>
    <dbReference type="NCBI Taxonomy" id="1231657"/>
    <lineage>
        <taxon>Eukaryota</taxon>
        <taxon>Fungi</taxon>
        <taxon>Dikarya</taxon>
        <taxon>Ascomycota</taxon>
        <taxon>Pezizomycotina</taxon>
        <taxon>Dothideomycetes</taxon>
        <taxon>Pleosporomycetidae</taxon>
        <taxon>Pleosporales</taxon>
        <taxon>Lindgomycetaceae</taxon>
        <taxon>Clohesyomyces</taxon>
    </lineage>
</organism>
<reference evidence="1 2" key="1">
    <citation type="submission" date="2016-07" db="EMBL/GenBank/DDBJ databases">
        <title>Pervasive Adenine N6-methylation of Active Genes in Fungi.</title>
        <authorList>
            <consortium name="DOE Joint Genome Institute"/>
            <person name="Mondo S.J."/>
            <person name="Dannebaum R.O."/>
            <person name="Kuo R.C."/>
            <person name="Labutti K."/>
            <person name="Haridas S."/>
            <person name="Kuo A."/>
            <person name="Salamov A."/>
            <person name="Ahrendt S.R."/>
            <person name="Lipzen A."/>
            <person name="Sullivan W."/>
            <person name="Andreopoulos W.B."/>
            <person name="Clum A."/>
            <person name="Lindquist E."/>
            <person name="Daum C."/>
            <person name="Ramamoorthy G.K."/>
            <person name="Gryganskyi A."/>
            <person name="Culley D."/>
            <person name="Magnuson J.K."/>
            <person name="James T.Y."/>
            <person name="O'Malley M.A."/>
            <person name="Stajich J.E."/>
            <person name="Spatafora J.W."/>
            <person name="Visel A."/>
            <person name="Grigoriev I.V."/>
        </authorList>
    </citation>
    <scope>NUCLEOTIDE SEQUENCE [LARGE SCALE GENOMIC DNA]</scope>
    <source>
        <strain evidence="1 2">CBS 115471</strain>
    </source>
</reference>
<sequence>MDPSFLNTREYNYTSFVRFSHYYSACNTLFRTIISTISRSNQDPAWRELFCTSYLGSSNITTVGSVQLSAQIQMQKAHPFKCSSPFASPIRHSPTNSTAHYPHHPVPQVLPESHQRCSTSTYLPSRALSCYLSHLCHPDASPTRPRFNLCS</sequence>
<gene>
    <name evidence="1" type="ORF">BCR34DRAFT_301233</name>
</gene>
<dbReference type="EMBL" id="MCFA01000051">
    <property type="protein sequence ID" value="ORY12444.1"/>
    <property type="molecule type" value="Genomic_DNA"/>
</dbReference>
<evidence type="ECO:0000313" key="1">
    <source>
        <dbReference type="EMBL" id="ORY12444.1"/>
    </source>
</evidence>
<comment type="caution">
    <text evidence="1">The sequence shown here is derived from an EMBL/GenBank/DDBJ whole genome shotgun (WGS) entry which is preliminary data.</text>
</comment>
<evidence type="ECO:0000313" key="2">
    <source>
        <dbReference type="Proteomes" id="UP000193144"/>
    </source>
</evidence>
<protein>
    <submittedName>
        <fullName evidence="1">Uncharacterized protein</fullName>
    </submittedName>
</protein>
<dbReference type="AlphaFoldDB" id="A0A1Y1ZQG3"/>
<keyword evidence="2" id="KW-1185">Reference proteome</keyword>
<name>A0A1Y1ZQG3_9PLEO</name>